<dbReference type="AlphaFoldDB" id="A0A933MJU5"/>
<name>A0A933MJU5_UNCT6</name>
<evidence type="ECO:0000313" key="1">
    <source>
        <dbReference type="EMBL" id="MBI4727009.1"/>
    </source>
</evidence>
<sequence length="57" mass="6908">MKNKNKKYFDAVQMVRDIRCAMFRQATDPNFDPKEFDCIREKWTKLLAQQEKSTVHK</sequence>
<dbReference type="Proteomes" id="UP000736328">
    <property type="component" value="Unassembled WGS sequence"/>
</dbReference>
<reference evidence="1" key="1">
    <citation type="submission" date="2020-07" db="EMBL/GenBank/DDBJ databases">
        <title>Huge and variable diversity of episymbiotic CPR bacteria and DPANN archaea in groundwater ecosystems.</title>
        <authorList>
            <person name="He C.Y."/>
            <person name="Keren R."/>
            <person name="Whittaker M."/>
            <person name="Farag I.F."/>
            <person name="Doudna J."/>
            <person name="Cate J.H.D."/>
            <person name="Banfield J.F."/>
        </authorList>
    </citation>
    <scope>NUCLEOTIDE SEQUENCE</scope>
    <source>
        <strain evidence="1">NC_groundwater_1520_Pr4_B-0.1um_53_5</strain>
    </source>
</reference>
<gene>
    <name evidence="1" type="ORF">HY768_07275</name>
</gene>
<proteinExistence type="predicted"/>
<accession>A0A933MJU5</accession>
<comment type="caution">
    <text evidence="1">The sequence shown here is derived from an EMBL/GenBank/DDBJ whole genome shotgun (WGS) entry which is preliminary data.</text>
</comment>
<evidence type="ECO:0000313" key="2">
    <source>
        <dbReference type="Proteomes" id="UP000736328"/>
    </source>
</evidence>
<protein>
    <submittedName>
        <fullName evidence="1">Uncharacterized protein</fullName>
    </submittedName>
</protein>
<dbReference type="EMBL" id="JACQXR010000094">
    <property type="protein sequence ID" value="MBI4727009.1"/>
    <property type="molecule type" value="Genomic_DNA"/>
</dbReference>
<organism evidence="1 2">
    <name type="scientific">candidate division TA06 bacterium</name>
    <dbReference type="NCBI Taxonomy" id="2250710"/>
    <lineage>
        <taxon>Bacteria</taxon>
        <taxon>Bacteria division TA06</taxon>
    </lineage>
</organism>